<gene>
    <name evidence="2" type="ORF">GOP47_0002165</name>
</gene>
<accession>A0A9D4VBJ5</accession>
<dbReference type="AlphaFoldDB" id="A0A9D4VBJ5"/>
<sequence length="168" mass="18828">MTCHQQPEFFHQYAQRSNLPPLLATPLTATITVVSHLKASTRVGNSSWSSHDSLSSCSPSKPSNRPYSMLQMQRIWSLSKSKVQGLHHVISILMQRTTIPEIVPKTSHLHLPTRQWETLIFLNMESVGSTFHQSLPYAQVMSPQAQKWLKEPSGVLTIAQRASLSSPT</sequence>
<organism evidence="2 3">
    <name type="scientific">Adiantum capillus-veneris</name>
    <name type="common">Maidenhair fern</name>
    <dbReference type="NCBI Taxonomy" id="13818"/>
    <lineage>
        <taxon>Eukaryota</taxon>
        <taxon>Viridiplantae</taxon>
        <taxon>Streptophyta</taxon>
        <taxon>Embryophyta</taxon>
        <taxon>Tracheophyta</taxon>
        <taxon>Polypodiopsida</taxon>
        <taxon>Polypodiidae</taxon>
        <taxon>Polypodiales</taxon>
        <taxon>Pteridineae</taxon>
        <taxon>Pteridaceae</taxon>
        <taxon>Vittarioideae</taxon>
        <taxon>Adiantum</taxon>
    </lineage>
</organism>
<comment type="caution">
    <text evidence="2">The sequence shown here is derived from an EMBL/GenBank/DDBJ whole genome shotgun (WGS) entry which is preliminary data.</text>
</comment>
<evidence type="ECO:0000256" key="1">
    <source>
        <dbReference type="SAM" id="MobiDB-lite"/>
    </source>
</evidence>
<feature type="compositionally biased region" description="Low complexity" evidence="1">
    <location>
        <begin position="46"/>
        <end position="63"/>
    </location>
</feature>
<evidence type="ECO:0000313" key="3">
    <source>
        <dbReference type="Proteomes" id="UP000886520"/>
    </source>
</evidence>
<evidence type="ECO:0000313" key="2">
    <source>
        <dbReference type="EMBL" id="KAI5082422.1"/>
    </source>
</evidence>
<proteinExistence type="predicted"/>
<name>A0A9D4VBJ5_ADICA</name>
<protein>
    <submittedName>
        <fullName evidence="2">Uncharacterized protein</fullName>
    </submittedName>
</protein>
<keyword evidence="3" id="KW-1185">Reference proteome</keyword>
<feature type="region of interest" description="Disordered" evidence="1">
    <location>
        <begin position="43"/>
        <end position="63"/>
    </location>
</feature>
<dbReference type="Proteomes" id="UP000886520">
    <property type="component" value="Chromosome 2"/>
</dbReference>
<reference evidence="2" key="1">
    <citation type="submission" date="2021-01" db="EMBL/GenBank/DDBJ databases">
        <title>Adiantum capillus-veneris genome.</title>
        <authorList>
            <person name="Fang Y."/>
            <person name="Liao Q."/>
        </authorList>
    </citation>
    <scope>NUCLEOTIDE SEQUENCE</scope>
    <source>
        <strain evidence="2">H3</strain>
        <tissue evidence="2">Leaf</tissue>
    </source>
</reference>
<dbReference type="EMBL" id="JABFUD020000003">
    <property type="protein sequence ID" value="KAI5082422.1"/>
    <property type="molecule type" value="Genomic_DNA"/>
</dbReference>